<sequence>MADAGVSAVISKLSEVASAEATALLKVDGHIRTLRQRLGYLQAVVRGADQQRRGCASELLLLWVRETREVAFDVEDAVDEFHLKVEMFQVVARHVLSREITKINERIKEIEQIKDTYNIGSTPSEIWSVSFIDEDTTWDIEDGSVELRSAEFETLKKTILDKEERISHRAVISIIGPSGTGKTRLARNLYNDIEIQEHFDVLAWICLPPCIRFEQYVDMIYEKIRPQVLEENMRSRSVCGTSGKLRGLLEEKKYLVVVDGVVDIVHWNSLLDLLPAGNSKSRILATSKLSTKEIKHADRKVPPMELHPLDVEQTAKLFDKRVFGVVGMPVWSPMWTKDGENTTDLGNRVHNISRGLPLAVIVLAGILRAKDYTSEWEDLLSEKLEVSKGQPKAMRCLWWLAFEDLPHHLKSCFLYLATAPENMLLDPDRLVRLWMAEGFISTKKGRTLEEVGMAYLKELVCRGLVEVVEKDARGGIKVVALHSLLHSFAQSEAQECSFLEIHHHANVLNPHVARRLAIHNFLDRYIDIPDQFPKLRSLFCDFLEDNAAGLVSGHDGDGLAQQQSHWSNIAELFLRACGWSGTAFRQTKLHQLSIIRSSRFLRVIDLHGLLLVGLPDEIGSIIHLRYLGVRNCWLQELPESISKLDNLQTLDVRKTKVATVTDGLWEISVLRHVLAETLHLHFVRPSPPCQRVLQLELAPSRGPDTRRETQSLNSSPTSPFILPNLGKLTMSGSGNLMQDFVDKVAVMPNLAEMELLGGSYIGAELVIREEAYPSLNKLTLADLENLDKLELQPGSAPNLAILTKCGCTKMELIDGRKTQSAANGTPLAIFNRRINKSAGNGDMPILQETENHETTSTLITTHRPPGSTLVNMYKSG</sequence>
<dbReference type="Gene3D" id="1.20.5.4130">
    <property type="match status" value="1"/>
</dbReference>
<keyword evidence="5" id="KW-0611">Plant defense</keyword>
<dbReference type="InterPro" id="IPR036388">
    <property type="entry name" value="WH-like_DNA-bd_sf"/>
</dbReference>
<keyword evidence="2" id="KW-0433">Leucine-rich repeat</keyword>
<keyword evidence="3" id="KW-0677">Repeat</keyword>
<reference evidence="11" key="1">
    <citation type="submission" date="2018-08" db="EMBL/GenBank/DDBJ databases">
        <authorList>
            <person name="Rossello M."/>
        </authorList>
    </citation>
    <scope>NUCLEOTIDE SEQUENCE [LARGE SCALE GENOMIC DNA]</scope>
    <source>
        <strain evidence="11">cv. Chinese Spring</strain>
    </source>
</reference>
<evidence type="ECO:0000256" key="1">
    <source>
        <dbReference type="ARBA" id="ARBA00008894"/>
    </source>
</evidence>
<dbReference type="InterPro" id="IPR038005">
    <property type="entry name" value="RX-like_CC"/>
</dbReference>
<dbReference type="FunFam" id="1.10.10.10:FF:000322">
    <property type="entry name" value="Probable disease resistance protein At1g63360"/>
    <property type="match status" value="1"/>
</dbReference>
<proteinExistence type="inferred from homology"/>
<dbReference type="GO" id="GO:0002758">
    <property type="term" value="P:innate immune response-activating signaling pathway"/>
    <property type="evidence" value="ECO:0007669"/>
    <property type="project" value="UniProtKB-ARBA"/>
</dbReference>
<dbReference type="SUPFAM" id="SSF52058">
    <property type="entry name" value="L domain-like"/>
    <property type="match status" value="1"/>
</dbReference>
<dbReference type="InterPro" id="IPR032675">
    <property type="entry name" value="LRR_dom_sf"/>
</dbReference>
<dbReference type="Gene3D" id="3.80.10.10">
    <property type="entry name" value="Ribonuclease Inhibitor"/>
    <property type="match status" value="1"/>
</dbReference>
<dbReference type="Gramene" id="TraesCS7B02G499700.1">
    <property type="protein sequence ID" value="TraesCS7B02G499700.1"/>
    <property type="gene ID" value="TraesCS7B02G499700"/>
</dbReference>
<evidence type="ECO:0000259" key="9">
    <source>
        <dbReference type="Pfam" id="PF23559"/>
    </source>
</evidence>
<dbReference type="EnsemblPlants" id="TraesCS7B02G499700.1">
    <property type="protein sequence ID" value="TraesCS7B02G499700.1"/>
    <property type="gene ID" value="TraesCS7B02G499700"/>
</dbReference>
<dbReference type="Gene3D" id="1.10.10.10">
    <property type="entry name" value="Winged helix-like DNA-binding domain superfamily/Winged helix DNA-binding domain"/>
    <property type="match status" value="1"/>
</dbReference>
<keyword evidence="4" id="KW-0547">Nucleotide-binding</keyword>
<dbReference type="Gramene" id="TraesCS7B03G1315600.1">
    <property type="protein sequence ID" value="TraesCS7B03G1315600.1.CDS"/>
    <property type="gene ID" value="TraesCS7B03G1315600"/>
</dbReference>
<dbReference type="InterPro" id="IPR027417">
    <property type="entry name" value="P-loop_NTPase"/>
</dbReference>
<dbReference type="Gene3D" id="3.40.50.300">
    <property type="entry name" value="P-loop containing nucleotide triphosphate hydrolases"/>
    <property type="match status" value="1"/>
</dbReference>
<keyword evidence="6" id="KW-0175">Coiled coil</keyword>
<evidence type="ECO:0000256" key="4">
    <source>
        <dbReference type="ARBA" id="ARBA00022741"/>
    </source>
</evidence>
<dbReference type="GO" id="GO:0042742">
    <property type="term" value="P:defense response to bacterium"/>
    <property type="evidence" value="ECO:0007669"/>
    <property type="project" value="UniProtKB-ARBA"/>
</dbReference>
<evidence type="ECO:0000313" key="11">
    <source>
        <dbReference type="EnsemblPlants" id="TraesCS7B02G499700.1"/>
    </source>
</evidence>
<keyword evidence="12" id="KW-1185">Reference proteome</keyword>
<dbReference type="GO" id="GO:0009626">
    <property type="term" value="P:plant-type hypersensitive response"/>
    <property type="evidence" value="ECO:0007669"/>
    <property type="project" value="UniProtKB-ARBA"/>
</dbReference>
<dbReference type="GO" id="GO:0043531">
    <property type="term" value="F:ADP binding"/>
    <property type="evidence" value="ECO:0007669"/>
    <property type="project" value="InterPro"/>
</dbReference>
<protein>
    <recommendedName>
        <fullName evidence="13">NB-ARC domain-containing protein</fullName>
    </recommendedName>
</protein>
<dbReference type="STRING" id="4565.A0A3B6SME2"/>
<evidence type="ECO:0000259" key="10">
    <source>
        <dbReference type="Pfam" id="PF23598"/>
    </source>
</evidence>
<dbReference type="CDD" id="cd14798">
    <property type="entry name" value="RX-CC_like"/>
    <property type="match status" value="1"/>
</dbReference>
<evidence type="ECO:0000256" key="2">
    <source>
        <dbReference type="ARBA" id="ARBA00022614"/>
    </source>
</evidence>
<reference evidence="11" key="2">
    <citation type="submission" date="2018-10" db="UniProtKB">
        <authorList>
            <consortium name="EnsemblPlants"/>
        </authorList>
    </citation>
    <scope>IDENTIFICATION</scope>
</reference>
<dbReference type="InterPro" id="IPR058922">
    <property type="entry name" value="WHD_DRP"/>
</dbReference>
<evidence type="ECO:0000256" key="6">
    <source>
        <dbReference type="ARBA" id="ARBA00023054"/>
    </source>
</evidence>
<comment type="similarity">
    <text evidence="1">Belongs to the disease resistance NB-LRR family.</text>
</comment>
<organism evidence="11">
    <name type="scientific">Triticum aestivum</name>
    <name type="common">Wheat</name>
    <dbReference type="NCBI Taxonomy" id="4565"/>
    <lineage>
        <taxon>Eukaryota</taxon>
        <taxon>Viridiplantae</taxon>
        <taxon>Streptophyta</taxon>
        <taxon>Embryophyta</taxon>
        <taxon>Tracheophyta</taxon>
        <taxon>Spermatophyta</taxon>
        <taxon>Magnoliopsida</taxon>
        <taxon>Liliopsida</taxon>
        <taxon>Poales</taxon>
        <taxon>Poaceae</taxon>
        <taxon>BOP clade</taxon>
        <taxon>Pooideae</taxon>
        <taxon>Triticodae</taxon>
        <taxon>Triticeae</taxon>
        <taxon>Triticinae</taxon>
        <taxon>Triticum</taxon>
    </lineage>
</organism>
<dbReference type="PANTHER" id="PTHR23155">
    <property type="entry name" value="DISEASE RESISTANCE PROTEIN RP"/>
    <property type="match status" value="1"/>
</dbReference>
<dbReference type="SUPFAM" id="SSF52540">
    <property type="entry name" value="P-loop containing nucleoside triphosphate hydrolases"/>
    <property type="match status" value="1"/>
</dbReference>
<evidence type="ECO:0000313" key="12">
    <source>
        <dbReference type="Proteomes" id="UP000019116"/>
    </source>
</evidence>
<dbReference type="Pfam" id="PF18052">
    <property type="entry name" value="Rx_N"/>
    <property type="match status" value="1"/>
</dbReference>
<evidence type="ECO:0000259" key="8">
    <source>
        <dbReference type="Pfam" id="PF18052"/>
    </source>
</evidence>
<evidence type="ECO:0000256" key="3">
    <source>
        <dbReference type="ARBA" id="ARBA00022737"/>
    </source>
</evidence>
<dbReference type="InterPro" id="IPR055414">
    <property type="entry name" value="LRR_R13L4/SHOC2-like"/>
</dbReference>
<feature type="domain" description="Disease resistance protein winged helix" evidence="9">
    <location>
        <begin position="420"/>
        <end position="489"/>
    </location>
</feature>
<dbReference type="Pfam" id="PF23598">
    <property type="entry name" value="LRR_14"/>
    <property type="match status" value="1"/>
</dbReference>
<dbReference type="SMR" id="A0A3B6SME2"/>
<dbReference type="Proteomes" id="UP000019116">
    <property type="component" value="Chromosome 7B"/>
</dbReference>
<dbReference type="OrthoDB" id="1060944at2759"/>
<dbReference type="InterPro" id="IPR044974">
    <property type="entry name" value="Disease_R_plants"/>
</dbReference>
<dbReference type="PANTHER" id="PTHR23155:SF1242">
    <property type="entry name" value="NB-ARC DOMAIN CONTAINING PROTEIN EXPRESSED"/>
    <property type="match status" value="1"/>
</dbReference>
<dbReference type="AlphaFoldDB" id="A0A3B6SME2"/>
<dbReference type="InterPro" id="IPR002182">
    <property type="entry name" value="NB-ARC"/>
</dbReference>
<dbReference type="Pfam" id="PF23559">
    <property type="entry name" value="WHD_DRP"/>
    <property type="match status" value="1"/>
</dbReference>
<dbReference type="InterPro" id="IPR041118">
    <property type="entry name" value="Rx_N"/>
</dbReference>
<name>A0A3B6SME2_WHEAT</name>
<dbReference type="PRINTS" id="PR00364">
    <property type="entry name" value="DISEASERSIST"/>
</dbReference>
<feature type="domain" description="Disease resistance N-terminal" evidence="8">
    <location>
        <begin position="6"/>
        <end position="88"/>
    </location>
</feature>
<dbReference type="Pfam" id="PF00931">
    <property type="entry name" value="NB-ARC"/>
    <property type="match status" value="1"/>
</dbReference>
<feature type="domain" description="Disease resistance R13L4/SHOC-2-like LRR" evidence="10">
    <location>
        <begin position="591"/>
        <end position="673"/>
    </location>
</feature>
<feature type="domain" description="NB-ARC" evidence="7">
    <location>
        <begin position="153"/>
        <end position="323"/>
    </location>
</feature>
<evidence type="ECO:0000259" key="7">
    <source>
        <dbReference type="Pfam" id="PF00931"/>
    </source>
</evidence>
<accession>A0A3B6SME2</accession>
<dbReference type="Gramene" id="TraesARI7B03G04020920.1">
    <property type="protein sequence ID" value="TraesARI7B03G04020920.1"/>
    <property type="gene ID" value="TraesARI7B03G04020920"/>
</dbReference>
<evidence type="ECO:0000256" key="5">
    <source>
        <dbReference type="ARBA" id="ARBA00022821"/>
    </source>
</evidence>
<evidence type="ECO:0008006" key="13">
    <source>
        <dbReference type="Google" id="ProtNLM"/>
    </source>
</evidence>